<dbReference type="AlphaFoldDB" id="A0AAP0JAK1"/>
<gene>
    <name evidence="2" type="ORF">Sjap_010931</name>
</gene>
<accession>A0AAP0JAK1</accession>
<proteinExistence type="predicted"/>
<feature type="transmembrane region" description="Helical" evidence="1">
    <location>
        <begin position="78"/>
        <end position="98"/>
    </location>
</feature>
<dbReference type="EMBL" id="JBBNAE010000004">
    <property type="protein sequence ID" value="KAK9130444.1"/>
    <property type="molecule type" value="Genomic_DNA"/>
</dbReference>
<sequence length="116" mass="12752">MENNGDDEWLALDKLEHVLFCFIVSIFVASLASLTRFSLLRRWSIWIGSLASIAAGAAKEAGDEIGLWHSAGASSKDAVADLLGAAIAAVVLSAWRWWSPRRSRKIKPDEELEELV</sequence>
<feature type="transmembrane region" description="Helical" evidence="1">
    <location>
        <begin position="39"/>
        <end position="58"/>
    </location>
</feature>
<keyword evidence="3" id="KW-1185">Reference proteome</keyword>
<evidence type="ECO:0000313" key="2">
    <source>
        <dbReference type="EMBL" id="KAK9130444.1"/>
    </source>
</evidence>
<dbReference type="PANTHER" id="PTHR35462:SF2">
    <property type="entry name" value="TRANSMEMBRANE PROTEIN"/>
    <property type="match status" value="1"/>
</dbReference>
<keyword evidence="1" id="KW-0472">Membrane</keyword>
<evidence type="ECO:0000256" key="1">
    <source>
        <dbReference type="SAM" id="Phobius"/>
    </source>
</evidence>
<keyword evidence="1" id="KW-1133">Transmembrane helix</keyword>
<organism evidence="2 3">
    <name type="scientific">Stephania japonica</name>
    <dbReference type="NCBI Taxonomy" id="461633"/>
    <lineage>
        <taxon>Eukaryota</taxon>
        <taxon>Viridiplantae</taxon>
        <taxon>Streptophyta</taxon>
        <taxon>Embryophyta</taxon>
        <taxon>Tracheophyta</taxon>
        <taxon>Spermatophyta</taxon>
        <taxon>Magnoliopsida</taxon>
        <taxon>Ranunculales</taxon>
        <taxon>Menispermaceae</taxon>
        <taxon>Menispermoideae</taxon>
        <taxon>Cissampelideae</taxon>
        <taxon>Stephania</taxon>
    </lineage>
</organism>
<dbReference type="PANTHER" id="PTHR35462">
    <property type="match status" value="1"/>
</dbReference>
<reference evidence="2 3" key="1">
    <citation type="submission" date="2024-01" db="EMBL/GenBank/DDBJ databases">
        <title>Genome assemblies of Stephania.</title>
        <authorList>
            <person name="Yang L."/>
        </authorList>
    </citation>
    <scope>NUCLEOTIDE SEQUENCE [LARGE SCALE GENOMIC DNA]</scope>
    <source>
        <strain evidence="2">QJT</strain>
        <tissue evidence="2">Leaf</tissue>
    </source>
</reference>
<evidence type="ECO:0008006" key="4">
    <source>
        <dbReference type="Google" id="ProtNLM"/>
    </source>
</evidence>
<name>A0AAP0JAK1_9MAGN</name>
<evidence type="ECO:0000313" key="3">
    <source>
        <dbReference type="Proteomes" id="UP001417504"/>
    </source>
</evidence>
<keyword evidence="1" id="KW-0812">Transmembrane</keyword>
<protein>
    <recommendedName>
        <fullName evidence="4">Transmembrane protein</fullName>
    </recommendedName>
</protein>
<dbReference type="Proteomes" id="UP001417504">
    <property type="component" value="Unassembled WGS sequence"/>
</dbReference>
<comment type="caution">
    <text evidence="2">The sequence shown here is derived from an EMBL/GenBank/DDBJ whole genome shotgun (WGS) entry which is preliminary data.</text>
</comment>
<feature type="transmembrane region" description="Helical" evidence="1">
    <location>
        <begin position="15"/>
        <end position="32"/>
    </location>
</feature>